<evidence type="ECO:0000256" key="5">
    <source>
        <dbReference type="ARBA" id="ARBA00047942"/>
    </source>
</evidence>
<evidence type="ECO:0000256" key="4">
    <source>
        <dbReference type="ARBA" id="ARBA00022691"/>
    </source>
</evidence>
<evidence type="ECO:0000256" key="1">
    <source>
        <dbReference type="ARBA" id="ARBA00011900"/>
    </source>
</evidence>
<keyword evidence="2" id="KW-0489">Methyltransferase</keyword>
<dbReference type="InterPro" id="IPR029063">
    <property type="entry name" value="SAM-dependent_MTases_sf"/>
</dbReference>
<evidence type="ECO:0000256" key="2">
    <source>
        <dbReference type="ARBA" id="ARBA00022603"/>
    </source>
</evidence>
<dbReference type="OrthoDB" id="4657at10239"/>
<dbReference type="GO" id="GO:0003676">
    <property type="term" value="F:nucleic acid binding"/>
    <property type="evidence" value="ECO:0007669"/>
    <property type="project" value="InterPro"/>
</dbReference>
<dbReference type="InterPro" id="IPR002052">
    <property type="entry name" value="DNA_methylase_N6_adenine_CS"/>
</dbReference>
<dbReference type="GeneID" id="40088192"/>
<keyword evidence="3" id="KW-0808">Transferase</keyword>
<dbReference type="GO" id="GO:0032259">
    <property type="term" value="P:methylation"/>
    <property type="evidence" value="ECO:0007669"/>
    <property type="project" value="UniProtKB-KW"/>
</dbReference>
<dbReference type="GO" id="GO:0009007">
    <property type="term" value="F:site-specific DNA-methyltransferase (adenine-specific) activity"/>
    <property type="evidence" value="ECO:0007669"/>
    <property type="project" value="UniProtKB-EC"/>
</dbReference>
<dbReference type="InterPro" id="IPR012327">
    <property type="entry name" value="MeTrfase_D12"/>
</dbReference>
<keyword evidence="4" id="KW-0949">S-adenosyl-L-methionine</keyword>
<dbReference type="Pfam" id="PF02086">
    <property type="entry name" value="MethyltransfD12"/>
    <property type="match status" value="1"/>
</dbReference>
<accession>A0A2L0UZL7</accession>
<evidence type="ECO:0000313" key="6">
    <source>
        <dbReference type="EMBL" id="AUZ94971.1"/>
    </source>
</evidence>
<dbReference type="EC" id="2.1.1.72" evidence="1"/>
<protein>
    <recommendedName>
        <fullName evidence="1">site-specific DNA-methyltransferase (adenine-specific)</fullName>
        <ecNumber evidence="1">2.1.1.72</ecNumber>
    </recommendedName>
</protein>
<proteinExistence type="predicted"/>
<dbReference type="KEGG" id="vg:40088192"/>
<name>A0A2L0UZL7_9CAUD</name>
<sequence>MNYIGSKNKLTPWIKKSVIKHYGKSLKEAVFADFFAGTGQVARGFKTSVKKVITNDLEDYSVALNAHYIGNSDEIEWPSVDKSPYQGIISNNFSELSNPPRMYYTVENAMKIDGIRKNAGDDLASGKISQEQYNWLIASLIEAADKVANTSSVYGAFLKNYKKTAIKPLDFYGVHHDVTNQKNEVLQGDANANIKKVSGDILYLDPPYNQRQYGANYHVLNHIVNWKEFQSDRITGLTEDYNKSDYCYKNKAADVFDDLIKNSDFEFIFVSYNNEGIIPENTFKDILTKYGRYELETQEYQRLKVNSADNQSPTTTEYLHILVKK</sequence>
<dbReference type="SUPFAM" id="SSF53335">
    <property type="entry name" value="S-adenosyl-L-methionine-dependent methyltransferases"/>
    <property type="match status" value="1"/>
</dbReference>
<organism evidence="6 7">
    <name type="scientific">Agrobacterium phage Atu_ph07</name>
    <dbReference type="NCBI Taxonomy" id="2024264"/>
    <lineage>
        <taxon>Viruses</taxon>
        <taxon>Duplodnaviria</taxon>
        <taxon>Heunggongvirae</taxon>
        <taxon>Uroviricota</taxon>
        <taxon>Caudoviricetes</taxon>
        <taxon>Polybotosvirus</taxon>
        <taxon>Polybotosvirus Atuph07</taxon>
    </lineage>
</organism>
<evidence type="ECO:0000313" key="7">
    <source>
        <dbReference type="Proteomes" id="UP000223025"/>
    </source>
</evidence>
<comment type="catalytic activity">
    <reaction evidence="5">
        <text>a 2'-deoxyadenosine in DNA + S-adenosyl-L-methionine = an N(6)-methyl-2'-deoxyadenosine in DNA + S-adenosyl-L-homocysteine + H(+)</text>
        <dbReference type="Rhea" id="RHEA:15197"/>
        <dbReference type="Rhea" id="RHEA-COMP:12418"/>
        <dbReference type="Rhea" id="RHEA-COMP:12419"/>
        <dbReference type="ChEBI" id="CHEBI:15378"/>
        <dbReference type="ChEBI" id="CHEBI:57856"/>
        <dbReference type="ChEBI" id="CHEBI:59789"/>
        <dbReference type="ChEBI" id="CHEBI:90615"/>
        <dbReference type="ChEBI" id="CHEBI:90616"/>
        <dbReference type="EC" id="2.1.1.72"/>
    </reaction>
</comment>
<reference evidence="6 7" key="1">
    <citation type="submission" date="2017-06" db="EMBL/GenBank/DDBJ databases">
        <authorList>
            <person name="Kim H.J."/>
            <person name="Triplett B.A."/>
        </authorList>
    </citation>
    <scope>NUCLEOTIDE SEQUENCE [LARGE SCALE GENOMIC DNA]</scope>
</reference>
<dbReference type="PRINTS" id="PR00505">
    <property type="entry name" value="D12N6MTFRASE"/>
</dbReference>
<dbReference type="Proteomes" id="UP000223025">
    <property type="component" value="Segment"/>
</dbReference>
<dbReference type="Gene3D" id="3.40.50.150">
    <property type="entry name" value="Vaccinia Virus protein VP39"/>
    <property type="match status" value="1"/>
</dbReference>
<dbReference type="RefSeq" id="YP_009611854.1">
    <property type="nucleotide sequence ID" value="NC_042013.1"/>
</dbReference>
<dbReference type="GO" id="GO:0009307">
    <property type="term" value="P:DNA restriction-modification system"/>
    <property type="evidence" value="ECO:0007669"/>
    <property type="project" value="InterPro"/>
</dbReference>
<keyword evidence="7" id="KW-1185">Reference proteome</keyword>
<evidence type="ECO:0000256" key="3">
    <source>
        <dbReference type="ARBA" id="ARBA00022679"/>
    </source>
</evidence>
<dbReference type="PROSITE" id="PS00092">
    <property type="entry name" value="N6_MTASE"/>
    <property type="match status" value="1"/>
</dbReference>
<dbReference type="EMBL" id="MF403008">
    <property type="protein sequence ID" value="AUZ94971.1"/>
    <property type="molecule type" value="Genomic_DNA"/>
</dbReference>